<dbReference type="EMBL" id="JAIQCV010000006">
    <property type="protein sequence ID" value="KAH1089601.1"/>
    <property type="molecule type" value="Genomic_DNA"/>
</dbReference>
<keyword evidence="1" id="KW-0472">Membrane</keyword>
<keyword evidence="3" id="KW-1185">Reference proteome</keyword>
<comment type="caution">
    <text evidence="2">The sequence shown here is derived from an EMBL/GenBank/DDBJ whole genome shotgun (WGS) entry which is preliminary data.</text>
</comment>
<evidence type="ECO:0000256" key="1">
    <source>
        <dbReference type="SAM" id="Phobius"/>
    </source>
</evidence>
<feature type="transmembrane region" description="Helical" evidence="1">
    <location>
        <begin position="12"/>
        <end position="35"/>
    </location>
</feature>
<accession>A0A9D3VKZ3</accession>
<proteinExistence type="predicted"/>
<keyword evidence="1" id="KW-1133">Transmembrane helix</keyword>
<dbReference type="AlphaFoldDB" id="A0A9D3VKZ3"/>
<keyword evidence="1" id="KW-0812">Transmembrane</keyword>
<evidence type="ECO:0000313" key="3">
    <source>
        <dbReference type="Proteomes" id="UP000828251"/>
    </source>
</evidence>
<organism evidence="2 3">
    <name type="scientific">Gossypium stocksii</name>
    <dbReference type="NCBI Taxonomy" id="47602"/>
    <lineage>
        <taxon>Eukaryota</taxon>
        <taxon>Viridiplantae</taxon>
        <taxon>Streptophyta</taxon>
        <taxon>Embryophyta</taxon>
        <taxon>Tracheophyta</taxon>
        <taxon>Spermatophyta</taxon>
        <taxon>Magnoliopsida</taxon>
        <taxon>eudicotyledons</taxon>
        <taxon>Gunneridae</taxon>
        <taxon>Pentapetalae</taxon>
        <taxon>rosids</taxon>
        <taxon>malvids</taxon>
        <taxon>Malvales</taxon>
        <taxon>Malvaceae</taxon>
        <taxon>Malvoideae</taxon>
        <taxon>Gossypium</taxon>
    </lineage>
</organism>
<reference evidence="2 3" key="1">
    <citation type="journal article" date="2021" name="Plant Biotechnol. J.">
        <title>Multi-omics assisted identification of the key and species-specific regulatory components of drought-tolerant mechanisms in Gossypium stocksii.</title>
        <authorList>
            <person name="Yu D."/>
            <person name="Ke L."/>
            <person name="Zhang D."/>
            <person name="Wu Y."/>
            <person name="Sun Y."/>
            <person name="Mei J."/>
            <person name="Sun J."/>
            <person name="Sun Y."/>
        </authorList>
    </citation>
    <scope>NUCLEOTIDE SEQUENCE [LARGE SCALE GENOMIC DNA]</scope>
    <source>
        <strain evidence="3">cv. E1</strain>
        <tissue evidence="2">Leaf</tissue>
    </source>
</reference>
<dbReference type="Proteomes" id="UP000828251">
    <property type="component" value="Unassembled WGS sequence"/>
</dbReference>
<gene>
    <name evidence="2" type="ORF">J1N35_016858</name>
</gene>
<sequence length="62" mass="7072">MLKELGGDFWMIPLVIFVGTIRRMFCILFVTALLLDMFGLKLIQVNGLIHEGELIGPVFLDY</sequence>
<name>A0A9D3VKZ3_9ROSI</name>
<evidence type="ECO:0000313" key="2">
    <source>
        <dbReference type="EMBL" id="KAH1089601.1"/>
    </source>
</evidence>
<protein>
    <submittedName>
        <fullName evidence="2">Uncharacterized protein</fullName>
    </submittedName>
</protein>